<evidence type="ECO:0000256" key="1">
    <source>
        <dbReference type="ARBA" id="ARBA00015005"/>
    </source>
</evidence>
<evidence type="ECO:0000256" key="2">
    <source>
        <dbReference type="ARBA" id="ARBA00022553"/>
    </source>
</evidence>
<evidence type="ECO:0000313" key="7">
    <source>
        <dbReference type="Proteomes" id="UP000324222"/>
    </source>
</evidence>
<keyword evidence="2" id="KW-0597">Phosphoprotein</keyword>
<dbReference type="EMBL" id="VSRR010002776">
    <property type="protein sequence ID" value="MPC33175.1"/>
    <property type="molecule type" value="Genomic_DNA"/>
</dbReference>
<proteinExistence type="predicted"/>
<organism evidence="6 7">
    <name type="scientific">Portunus trituberculatus</name>
    <name type="common">Swimming crab</name>
    <name type="synonym">Neptunus trituberculatus</name>
    <dbReference type="NCBI Taxonomy" id="210409"/>
    <lineage>
        <taxon>Eukaryota</taxon>
        <taxon>Metazoa</taxon>
        <taxon>Ecdysozoa</taxon>
        <taxon>Arthropoda</taxon>
        <taxon>Crustacea</taxon>
        <taxon>Multicrustacea</taxon>
        <taxon>Malacostraca</taxon>
        <taxon>Eumalacostraca</taxon>
        <taxon>Eucarida</taxon>
        <taxon>Decapoda</taxon>
        <taxon>Pleocyemata</taxon>
        <taxon>Brachyura</taxon>
        <taxon>Eubrachyura</taxon>
        <taxon>Portunoidea</taxon>
        <taxon>Portunidae</taxon>
        <taxon>Portuninae</taxon>
        <taxon>Portunus</taxon>
    </lineage>
</organism>
<dbReference type="OrthoDB" id="10045817at2759"/>
<sequence length="320" mass="35215">MASVSDGDETLVKEDSEGSPVQPFPQLLPVKGLSQALTALTLPRVEGETVSWIVPEKDDGKGQVSSSTNTEVCKGCQKQRNAQGRGAKRAIEPPLLEYSFANLYLSPGKKKPLLRRSKLAALGVQYSSEVRGGQSIGIIMEQVTSPKDVCISDTSTVEVGVDKCLNPKVHSGSSLISSKKTEPVAAVELHVPKARVFELVSKSTDTEDFASVCQSNQSQVESRYNVSKKLEFSPHGCRHRGQPKSRRALYKRRCRRRLAEVELPDLKSLSITEAGTARSCSQQARSLDYEDVTMDELAAYLDNFLYLPKKMSHMAEMMYT</sequence>
<evidence type="ECO:0000256" key="4">
    <source>
        <dbReference type="ARBA" id="ARBA00031405"/>
    </source>
</evidence>
<protein>
    <recommendedName>
        <fullName evidence="1">Oxidative stress-responsive serine-rich protein 1</fullName>
    </recommendedName>
    <alternativeName>
        <fullName evidence="4">Oxidative stress-responsive protein 1</fullName>
    </alternativeName>
    <alternativeName>
        <fullName evidence="3">Peroxide-inducible transcript 1 protein</fullName>
    </alternativeName>
</protein>
<feature type="region of interest" description="Disordered" evidence="5">
    <location>
        <begin position="1"/>
        <end position="26"/>
    </location>
</feature>
<dbReference type="PANTHER" id="PTHR31383:SF2">
    <property type="entry name" value="OXIDATIVE STRESS-RESPONSIVE SERINE-RICH PROTEIN 1"/>
    <property type="match status" value="1"/>
</dbReference>
<name>A0A5B7EID4_PORTR</name>
<dbReference type="InterPro" id="IPR008494">
    <property type="entry name" value="DUF776"/>
</dbReference>
<gene>
    <name evidence="6" type="primary">Oser1</name>
    <name evidence="6" type="ORF">E2C01_026518</name>
</gene>
<dbReference type="AlphaFoldDB" id="A0A5B7EID4"/>
<dbReference type="Proteomes" id="UP000324222">
    <property type="component" value="Unassembled WGS sequence"/>
</dbReference>
<evidence type="ECO:0000313" key="6">
    <source>
        <dbReference type="EMBL" id="MPC33175.1"/>
    </source>
</evidence>
<keyword evidence="7" id="KW-1185">Reference proteome</keyword>
<evidence type="ECO:0000256" key="5">
    <source>
        <dbReference type="SAM" id="MobiDB-lite"/>
    </source>
</evidence>
<dbReference type="PANTHER" id="PTHR31383">
    <property type="entry name" value="OXIDATIVE STRESS-RESPONSE SERINE-RICH PROTEIN 1"/>
    <property type="match status" value="1"/>
</dbReference>
<comment type="caution">
    <text evidence="6">The sequence shown here is derived from an EMBL/GenBank/DDBJ whole genome shotgun (WGS) entry which is preliminary data.</text>
</comment>
<dbReference type="GO" id="GO:0070301">
    <property type="term" value="P:cellular response to hydrogen peroxide"/>
    <property type="evidence" value="ECO:0007669"/>
    <property type="project" value="TreeGrafter"/>
</dbReference>
<evidence type="ECO:0000256" key="3">
    <source>
        <dbReference type="ARBA" id="ARBA00029721"/>
    </source>
</evidence>
<reference evidence="6 7" key="1">
    <citation type="submission" date="2019-05" db="EMBL/GenBank/DDBJ databases">
        <title>Another draft genome of Portunus trituberculatus and its Hox gene families provides insights of decapod evolution.</title>
        <authorList>
            <person name="Jeong J.-H."/>
            <person name="Song I."/>
            <person name="Kim S."/>
            <person name="Choi T."/>
            <person name="Kim D."/>
            <person name="Ryu S."/>
            <person name="Kim W."/>
        </authorList>
    </citation>
    <scope>NUCLEOTIDE SEQUENCE [LARGE SCALE GENOMIC DNA]</scope>
    <source>
        <tissue evidence="6">Muscle</tissue>
    </source>
</reference>
<accession>A0A5B7EID4</accession>